<gene>
    <name evidence="2" type="ORF">bsdtw1_03599</name>
</gene>
<dbReference type="InterPro" id="IPR013568">
    <property type="entry name" value="SEFIR_dom"/>
</dbReference>
<dbReference type="Proteomes" id="UP000580568">
    <property type="component" value="Unassembled WGS sequence"/>
</dbReference>
<dbReference type="Gene3D" id="3.40.50.10140">
    <property type="entry name" value="Toll/interleukin-1 receptor homology (TIR) domain"/>
    <property type="match status" value="1"/>
</dbReference>
<dbReference type="RefSeq" id="WP_183278841.1">
    <property type="nucleotide sequence ID" value="NZ_BLZR01000001.1"/>
</dbReference>
<sequence>MSKPTIEQPKVFISYAWSSDEYQAKVLSFATDLVSDGIDVQLDKWSLKEGNDTYAFMEQSVADVSITNVLLLLDAQYEMKANSRSGGVGTETQIISPEIYNKVKQEKFIPVLFERGANGEVHKPAYLKGLLHFDLSISEQYDDEYQRLVKRLYGIEIYQKPELGKRPSWIDATPVVSTKTRSTYSVLKTNLPDRAQIEQFISFLSQIKEKIIRFMRDESLSGVDFDKYISAYANTRTIRDEFLQLMKYVSYIKNGEHYVCNMLEETRNIVNRENGLLNEIKLTLLHELFIYSIAIYYKNQNYDGLAYTLGKTYFTDDYSGNHANNFNIFYFNNQNMNNAVSKRDNKNYYSGTAQFWIENIDTEACSKNEFVFADLLCFNYAVLGKDYHHDWYWFPITYVYGGHENAMMRTFAIKLKSLEYLSKASQIFGYNEVQALSTKIAEIEEKNKTGKLLEYRYGNAFESAPILYYYIKSTDLGTLK</sequence>
<dbReference type="EMBL" id="BLZR01000001">
    <property type="protein sequence ID" value="GFP77471.1"/>
    <property type="molecule type" value="Genomic_DNA"/>
</dbReference>
<reference evidence="2 3" key="1">
    <citation type="submission" date="2020-07" db="EMBL/GenBank/DDBJ databases">
        <title>A new beta-1,3-glucan-decomposing anaerobic bacterium isolated from anoxic soil subjected to biological soil disinfestation.</title>
        <authorList>
            <person name="Ueki A."/>
            <person name="Tonouchi A."/>
        </authorList>
    </citation>
    <scope>NUCLEOTIDE SEQUENCE [LARGE SCALE GENOMIC DNA]</scope>
    <source>
        <strain evidence="2 3">TW1</strain>
    </source>
</reference>
<feature type="domain" description="SEFIR" evidence="1">
    <location>
        <begin position="8"/>
        <end position="144"/>
    </location>
</feature>
<dbReference type="PROSITE" id="PS51534">
    <property type="entry name" value="SEFIR"/>
    <property type="match status" value="1"/>
</dbReference>
<comment type="caution">
    <text evidence="2">The sequence shown here is derived from an EMBL/GenBank/DDBJ whole genome shotgun (WGS) entry which is preliminary data.</text>
</comment>
<evidence type="ECO:0000313" key="2">
    <source>
        <dbReference type="EMBL" id="GFP77471.1"/>
    </source>
</evidence>
<keyword evidence="3" id="KW-1185">Reference proteome</keyword>
<organism evidence="2 3">
    <name type="scientific">Clostridium fungisolvens</name>
    <dbReference type="NCBI Taxonomy" id="1604897"/>
    <lineage>
        <taxon>Bacteria</taxon>
        <taxon>Bacillati</taxon>
        <taxon>Bacillota</taxon>
        <taxon>Clostridia</taxon>
        <taxon>Eubacteriales</taxon>
        <taxon>Clostridiaceae</taxon>
        <taxon>Clostridium</taxon>
    </lineage>
</organism>
<evidence type="ECO:0000259" key="1">
    <source>
        <dbReference type="PROSITE" id="PS51534"/>
    </source>
</evidence>
<protein>
    <recommendedName>
        <fullName evidence="1">SEFIR domain-containing protein</fullName>
    </recommendedName>
</protein>
<proteinExistence type="predicted"/>
<dbReference type="Pfam" id="PF08357">
    <property type="entry name" value="SEFIR"/>
    <property type="match status" value="1"/>
</dbReference>
<name>A0A6V8SL36_9CLOT</name>
<evidence type="ECO:0000313" key="3">
    <source>
        <dbReference type="Proteomes" id="UP000580568"/>
    </source>
</evidence>
<accession>A0A6V8SL36</accession>
<dbReference type="InterPro" id="IPR035897">
    <property type="entry name" value="Toll_tir_struct_dom_sf"/>
</dbReference>
<dbReference type="AlphaFoldDB" id="A0A6V8SL36"/>